<protein>
    <submittedName>
        <fullName evidence="1">Uncharacterized protein</fullName>
    </submittedName>
</protein>
<evidence type="ECO:0000313" key="2">
    <source>
        <dbReference type="Proteomes" id="UP001239111"/>
    </source>
</evidence>
<keyword evidence="2" id="KW-1185">Reference proteome</keyword>
<reference evidence="1" key="1">
    <citation type="submission" date="2023-04" db="EMBL/GenBank/DDBJ databases">
        <title>A chromosome-level genome assembly of the parasitoid wasp Eretmocerus hayati.</title>
        <authorList>
            <person name="Zhong Y."/>
            <person name="Liu S."/>
            <person name="Liu Y."/>
        </authorList>
    </citation>
    <scope>NUCLEOTIDE SEQUENCE</scope>
    <source>
        <strain evidence="1">ZJU_SS_LIU_2023</strain>
    </source>
</reference>
<evidence type="ECO:0000313" key="1">
    <source>
        <dbReference type="EMBL" id="KAJ8682044.1"/>
    </source>
</evidence>
<comment type="caution">
    <text evidence="1">The sequence shown here is derived from an EMBL/GenBank/DDBJ whole genome shotgun (WGS) entry which is preliminary data.</text>
</comment>
<gene>
    <name evidence="1" type="ORF">QAD02_017836</name>
</gene>
<dbReference type="EMBL" id="CM056741">
    <property type="protein sequence ID" value="KAJ8682044.1"/>
    <property type="molecule type" value="Genomic_DNA"/>
</dbReference>
<dbReference type="Proteomes" id="UP001239111">
    <property type="component" value="Chromosome 1"/>
</dbReference>
<organism evidence="1 2">
    <name type="scientific">Eretmocerus hayati</name>
    <dbReference type="NCBI Taxonomy" id="131215"/>
    <lineage>
        <taxon>Eukaryota</taxon>
        <taxon>Metazoa</taxon>
        <taxon>Ecdysozoa</taxon>
        <taxon>Arthropoda</taxon>
        <taxon>Hexapoda</taxon>
        <taxon>Insecta</taxon>
        <taxon>Pterygota</taxon>
        <taxon>Neoptera</taxon>
        <taxon>Endopterygota</taxon>
        <taxon>Hymenoptera</taxon>
        <taxon>Apocrita</taxon>
        <taxon>Proctotrupomorpha</taxon>
        <taxon>Chalcidoidea</taxon>
        <taxon>Aphelinidae</taxon>
        <taxon>Aphelininae</taxon>
        <taxon>Eretmocerus</taxon>
    </lineage>
</organism>
<name>A0ACC2PER5_9HYME</name>
<accession>A0ACC2PER5</accession>
<proteinExistence type="predicted"/>
<sequence length="275" mass="31629">MYWLFRFLLHTLHFLCSFYEFVRQQCALLIWSLEQRGYWGDVHKYSLSKFSPRLDELSRIPKHLVFLMGHEEVSVLDIASIIGWCTTAGIPFVTFYEHKENLQDSLGLVKKKLDELEPDVSASVEWTSSVTSVSDHSKNGMNGISPNGIHSKIIPSDLPNSIERRKTKVQILSYDTGKKRIVSLTRSLAYAVKFSIVQEEDITSELLEEKLTFNGKLTDPDLAIVFGKTMCTWGFSPWQARITQFFLLPTHHNISSHIFIDTLNKFSKCQQRHGK</sequence>